<feature type="signal peptide" evidence="1">
    <location>
        <begin position="1"/>
        <end position="22"/>
    </location>
</feature>
<dbReference type="Proteomes" id="UP000304148">
    <property type="component" value="Chromosome"/>
</dbReference>
<dbReference type="EMBL" id="LS992241">
    <property type="protein sequence ID" value="SYX84593.1"/>
    <property type="molecule type" value="Genomic_DNA"/>
</dbReference>
<evidence type="ECO:0000313" key="2">
    <source>
        <dbReference type="EMBL" id="SYX84593.1"/>
    </source>
</evidence>
<accession>A0A383RCP8</accession>
<dbReference type="AlphaFoldDB" id="A0A383RCP8"/>
<reference evidence="3" key="1">
    <citation type="submission" date="2018-08" db="EMBL/GenBank/DDBJ databases">
        <authorList>
            <person name="Chevrot R."/>
        </authorList>
    </citation>
    <scope>NUCLEOTIDE SEQUENCE [LARGE SCALE GENOMIC DNA]</scope>
</reference>
<evidence type="ECO:0000313" key="3">
    <source>
        <dbReference type="Proteomes" id="UP000304148"/>
    </source>
</evidence>
<evidence type="ECO:0000256" key="1">
    <source>
        <dbReference type="SAM" id="SignalP"/>
    </source>
</evidence>
<proteinExistence type="predicted"/>
<name>A0A383RCP8_PAEAL</name>
<dbReference type="RefSeq" id="WP_138186470.1">
    <property type="nucleotide sequence ID" value="NZ_LS992241.1"/>
</dbReference>
<organism evidence="2 3">
    <name type="scientific">Paenibacillus alvei</name>
    <name type="common">Bacillus alvei</name>
    <dbReference type="NCBI Taxonomy" id="44250"/>
    <lineage>
        <taxon>Bacteria</taxon>
        <taxon>Bacillati</taxon>
        <taxon>Bacillota</taxon>
        <taxon>Bacilli</taxon>
        <taxon>Bacillales</taxon>
        <taxon>Paenibacillaceae</taxon>
        <taxon>Paenibacillus</taxon>
    </lineage>
</organism>
<gene>
    <name evidence="2" type="ORF">PBLR_13015</name>
</gene>
<keyword evidence="1" id="KW-0732">Signal</keyword>
<sequence>MRKIVSTAIAAMLVLSGQAIYAAPVEDSAAAAKTVDQIRGSKYIDYYLWWNTDGYKFFTVYITEVNTGRVIADQRVYPSGYNTTYHINPSLLTEGKRYRYVVKAYDGENRPTQANSDGYIQVDRLYTDRDYESVQINTYLQRVY</sequence>
<feature type="chain" id="PRO_5016963492" evidence="1">
    <location>
        <begin position="23"/>
        <end position="144"/>
    </location>
</feature>
<protein>
    <submittedName>
        <fullName evidence="2">Uncharacterized protein</fullName>
    </submittedName>
</protein>